<dbReference type="AntiFam" id="ANF00095">
    <property type="entry name" value="Shadow ORF (opposite ABC transporters)"/>
</dbReference>
<dbReference type="EMBL" id="AP019514">
    <property type="protein sequence ID" value="BBI62548.1"/>
    <property type="molecule type" value="Genomic_DNA"/>
</dbReference>
<gene>
    <name evidence="1" type="ORF">HSBAA_38540</name>
</gene>
<dbReference type="AlphaFoldDB" id="A0A455UDY3"/>
<dbReference type="Proteomes" id="UP000320231">
    <property type="component" value="Chromosome"/>
</dbReference>
<evidence type="ECO:0000313" key="1">
    <source>
        <dbReference type="EMBL" id="BBI62548.1"/>
    </source>
</evidence>
<dbReference type="KEGG" id="hsr:HSBAA_38540"/>
<accession>A0A455UDY3</accession>
<name>A0A455UDY3_9GAMM</name>
<protein>
    <submittedName>
        <fullName evidence="1">Uncharacterized protein</fullName>
    </submittedName>
</protein>
<organism evidence="1 2">
    <name type="scientific">Vreelandella sulfidaeris</name>
    <dbReference type="NCBI Taxonomy" id="115553"/>
    <lineage>
        <taxon>Bacteria</taxon>
        <taxon>Pseudomonadati</taxon>
        <taxon>Pseudomonadota</taxon>
        <taxon>Gammaproteobacteria</taxon>
        <taxon>Oceanospirillales</taxon>
        <taxon>Halomonadaceae</taxon>
        <taxon>Vreelandella</taxon>
    </lineage>
</organism>
<sequence length="55" mass="5654">MSALVGAFQTANNAQSGGFAAAGRAQQYQGFTGINLQVKRLERRVATSKGAAALV</sequence>
<reference evidence="1 2" key="1">
    <citation type="journal article" date="2019" name="Microbiol. Resour. Announc.">
        <title>Complete Genome Sequence of Halomonas sulfidaeris Strain Esulfide1 Isolated from a Metal Sulfide Rock at a Depth of 2,200 Meters, Obtained Using Nanopore Sequencing.</title>
        <authorList>
            <person name="Saito M."/>
            <person name="Nishigata A."/>
            <person name="Galipon J."/>
            <person name="Arakawa K."/>
        </authorList>
    </citation>
    <scope>NUCLEOTIDE SEQUENCE [LARGE SCALE GENOMIC DNA]</scope>
    <source>
        <strain evidence="1 2">ATCC BAA-803</strain>
    </source>
</reference>
<proteinExistence type="predicted"/>
<evidence type="ECO:0000313" key="2">
    <source>
        <dbReference type="Proteomes" id="UP000320231"/>
    </source>
</evidence>